<feature type="transmembrane region" description="Helical" evidence="6">
    <location>
        <begin position="43"/>
        <end position="61"/>
    </location>
</feature>
<evidence type="ECO:0000256" key="3">
    <source>
        <dbReference type="ARBA" id="ARBA00022692"/>
    </source>
</evidence>
<keyword evidence="4 6" id="KW-1133">Transmembrane helix</keyword>
<feature type="transmembrane region" description="Helical" evidence="6">
    <location>
        <begin position="338"/>
        <end position="358"/>
    </location>
</feature>
<dbReference type="GO" id="GO:0005886">
    <property type="term" value="C:plasma membrane"/>
    <property type="evidence" value="ECO:0007669"/>
    <property type="project" value="UniProtKB-SubCell"/>
</dbReference>
<organism evidence="8">
    <name type="scientific">Citrobacter farmeri</name>
    <dbReference type="NCBI Taxonomy" id="67824"/>
    <lineage>
        <taxon>Bacteria</taxon>
        <taxon>Pseudomonadati</taxon>
        <taxon>Pseudomonadota</taxon>
        <taxon>Gammaproteobacteria</taxon>
        <taxon>Enterobacterales</taxon>
        <taxon>Enterobacteriaceae</taxon>
        <taxon>Citrobacter</taxon>
    </lineage>
</organism>
<keyword evidence="2" id="KW-1003">Cell membrane</keyword>
<keyword evidence="3 6" id="KW-0812">Transmembrane</keyword>
<dbReference type="GO" id="GO:0004713">
    <property type="term" value="F:protein tyrosine kinase activity"/>
    <property type="evidence" value="ECO:0007669"/>
    <property type="project" value="TreeGrafter"/>
</dbReference>
<feature type="domain" description="Polysaccharide chain length determinant N-terminal" evidence="7">
    <location>
        <begin position="25"/>
        <end position="122"/>
    </location>
</feature>
<dbReference type="NCBIfam" id="NF007699">
    <property type="entry name" value="PRK10381.1"/>
    <property type="match status" value="1"/>
</dbReference>
<comment type="subcellular location">
    <subcellularLocation>
        <location evidence="1">Cell membrane</location>
        <topology evidence="1">Multi-pass membrane protein</topology>
    </subcellularLocation>
</comment>
<gene>
    <name evidence="8" type="primary">fepE</name>
    <name evidence="8" type="ORF">I8Y00_002617</name>
</gene>
<comment type="caution">
    <text evidence="8">The sequence shown here is derived from an EMBL/GenBank/DDBJ whole genome shotgun (WGS) entry which is preliminary data.</text>
</comment>
<dbReference type="Gene3D" id="1.10.287.210">
    <property type="match status" value="1"/>
</dbReference>
<reference evidence="8" key="2">
    <citation type="submission" date="2020-11" db="EMBL/GenBank/DDBJ databases">
        <authorList>
            <consortium name="NCBI Pathogen Detection Project"/>
        </authorList>
    </citation>
    <scope>NUCLEOTIDE SEQUENCE</scope>
    <source>
        <strain evidence="8">YDC697-2</strain>
    </source>
</reference>
<protein>
    <submittedName>
        <fullName evidence="8">LPS O-antigen length regulator</fullName>
    </submittedName>
</protein>
<dbReference type="RefSeq" id="WP_042320797.1">
    <property type="nucleotide sequence ID" value="NZ_CABMNX010000001.1"/>
</dbReference>
<dbReference type="EMBL" id="DACSDU010000010">
    <property type="protein sequence ID" value="HAT1586265.1"/>
    <property type="molecule type" value="Genomic_DNA"/>
</dbReference>
<reference evidence="8" key="1">
    <citation type="journal article" date="2018" name="Genome Biol.">
        <title>SKESA: strategic k-mer extension for scrupulous assemblies.</title>
        <authorList>
            <person name="Souvorov A."/>
            <person name="Agarwala R."/>
            <person name="Lipman D.J."/>
        </authorList>
    </citation>
    <scope>NUCLEOTIDE SEQUENCE</scope>
    <source>
        <strain evidence="8">YDC697-2</strain>
    </source>
</reference>
<dbReference type="PANTHER" id="PTHR32309:SF13">
    <property type="entry name" value="FERRIC ENTEROBACTIN TRANSPORT PROTEIN FEPE"/>
    <property type="match status" value="1"/>
</dbReference>
<dbReference type="AlphaFoldDB" id="A0A8H9NVK3"/>
<dbReference type="OrthoDB" id="6565796at2"/>
<evidence type="ECO:0000259" key="7">
    <source>
        <dbReference type="Pfam" id="PF02706"/>
    </source>
</evidence>
<keyword evidence="5 6" id="KW-0472">Membrane</keyword>
<dbReference type="InterPro" id="IPR003856">
    <property type="entry name" value="LPS_length_determ_N"/>
</dbReference>
<name>A0A8H9NVK3_9ENTR</name>
<dbReference type="SUPFAM" id="SSF160355">
    <property type="entry name" value="Bacterial polysaccharide co-polymerase-like"/>
    <property type="match status" value="1"/>
</dbReference>
<evidence type="ECO:0000256" key="2">
    <source>
        <dbReference type="ARBA" id="ARBA00022475"/>
    </source>
</evidence>
<dbReference type="PANTHER" id="PTHR32309">
    <property type="entry name" value="TYROSINE-PROTEIN KINASE"/>
    <property type="match status" value="1"/>
</dbReference>
<evidence type="ECO:0000256" key="1">
    <source>
        <dbReference type="ARBA" id="ARBA00004651"/>
    </source>
</evidence>
<dbReference type="Proteomes" id="UP000864563">
    <property type="component" value="Unassembled WGS sequence"/>
</dbReference>
<evidence type="ECO:0000256" key="6">
    <source>
        <dbReference type="SAM" id="Phobius"/>
    </source>
</evidence>
<dbReference type="Pfam" id="PF02706">
    <property type="entry name" value="Wzz"/>
    <property type="match status" value="1"/>
</dbReference>
<dbReference type="GeneID" id="92974170"/>
<accession>A0A8H9NVK3</accession>
<evidence type="ECO:0000256" key="5">
    <source>
        <dbReference type="ARBA" id="ARBA00023136"/>
    </source>
</evidence>
<evidence type="ECO:0000256" key="4">
    <source>
        <dbReference type="ARBA" id="ARBA00022989"/>
    </source>
</evidence>
<proteinExistence type="predicted"/>
<dbReference type="Gene3D" id="3.30.1890.10">
    <property type="entry name" value="FepE-like"/>
    <property type="match status" value="1"/>
</dbReference>
<sequence>MPSLNVKQDKNTEFTGFPLPHTQSNEIDLLKLIDILWQAKKHIIACTFAFACLGLFATFFLPQRWTSEARVTPAESIQWQDLQRALTGLHVLDLDVKVDRGHTFNLFIKKFQSSSLLEQYLRSSSFVMEQLKGAEIDALELHRAIVALSEKMKAVDSNVGKKNETALYTSWVLSFTAPTKEEAQQVLAGYIQFISDIVVQDSLENIRNQLEVKTRFEKERLALDRVKLKNQLDTNIQRLNYSLEIANAAGIKKPVYSNGQAVKDDPDFSIALGADGIQRKLEIEKSVTDVAELNAELKNRQYHVEQLESVNIHDVKFSPFKYQLEPSLPVKKQGPGRMLVIVLAATIGGIVACGSVLLRHAMAARRMDETTITERLL</sequence>
<dbReference type="InterPro" id="IPR050445">
    <property type="entry name" value="Bact_polysacc_biosynth/exp"/>
</dbReference>
<evidence type="ECO:0000313" key="8">
    <source>
        <dbReference type="EMBL" id="HAT1586265.1"/>
    </source>
</evidence>
<dbReference type="KEGG" id="cfar:CI104_07300"/>